<proteinExistence type="predicted"/>
<evidence type="ECO:0000313" key="1">
    <source>
        <dbReference type="EMBL" id="PSL25616.1"/>
    </source>
</evidence>
<dbReference type="OrthoDB" id="963358at2"/>
<dbReference type="Proteomes" id="UP000241964">
    <property type="component" value="Unassembled WGS sequence"/>
</dbReference>
<dbReference type="AlphaFoldDB" id="A0A2P8FV66"/>
<organism evidence="1 2">
    <name type="scientific">Dyadobacter jiangsuensis</name>
    <dbReference type="NCBI Taxonomy" id="1591085"/>
    <lineage>
        <taxon>Bacteria</taxon>
        <taxon>Pseudomonadati</taxon>
        <taxon>Bacteroidota</taxon>
        <taxon>Cytophagia</taxon>
        <taxon>Cytophagales</taxon>
        <taxon>Spirosomataceae</taxon>
        <taxon>Dyadobacter</taxon>
    </lineage>
</organism>
<comment type="caution">
    <text evidence="1">The sequence shown here is derived from an EMBL/GenBank/DDBJ whole genome shotgun (WGS) entry which is preliminary data.</text>
</comment>
<name>A0A2P8FV66_9BACT</name>
<keyword evidence="2" id="KW-1185">Reference proteome</keyword>
<dbReference type="EMBL" id="PYAS01000011">
    <property type="protein sequence ID" value="PSL25616.1"/>
    <property type="molecule type" value="Genomic_DNA"/>
</dbReference>
<gene>
    <name evidence="1" type="ORF">CLV60_11167</name>
</gene>
<accession>A0A2P8FV66</accession>
<evidence type="ECO:0000313" key="2">
    <source>
        <dbReference type="Proteomes" id="UP000241964"/>
    </source>
</evidence>
<reference evidence="1 2" key="1">
    <citation type="submission" date="2018-03" db="EMBL/GenBank/DDBJ databases">
        <title>Genomic Encyclopedia of Archaeal and Bacterial Type Strains, Phase II (KMG-II): from individual species to whole genera.</title>
        <authorList>
            <person name="Goeker M."/>
        </authorList>
    </citation>
    <scope>NUCLEOTIDE SEQUENCE [LARGE SCALE GENOMIC DNA]</scope>
    <source>
        <strain evidence="1 2">DSM 29057</strain>
    </source>
</reference>
<sequence length="71" mass="8100">MQATPKSNLTNLQQELLQLYARQVSEEDLKNIRELIGAYFAGRLNSLADAAWDKNGWTQQDMDDILNESSQ</sequence>
<dbReference type="RefSeq" id="WP_106597519.1">
    <property type="nucleotide sequence ID" value="NZ_PYAS01000011.1"/>
</dbReference>
<protein>
    <submittedName>
        <fullName evidence="1">Uncharacterized protein</fullName>
    </submittedName>
</protein>